<dbReference type="Pfam" id="PF00080">
    <property type="entry name" value="Sod_Cu"/>
    <property type="match status" value="1"/>
</dbReference>
<evidence type="ECO:0000313" key="3">
    <source>
        <dbReference type="EMBL" id="KAK7504090.1"/>
    </source>
</evidence>
<dbReference type="Gene3D" id="2.60.40.200">
    <property type="entry name" value="Superoxide dismutase, copper/zinc binding domain"/>
    <property type="match status" value="1"/>
</dbReference>
<evidence type="ECO:0000256" key="1">
    <source>
        <dbReference type="SAM" id="MobiDB-lite"/>
    </source>
</evidence>
<evidence type="ECO:0000313" key="4">
    <source>
        <dbReference type="Proteomes" id="UP001519460"/>
    </source>
</evidence>
<keyword evidence="4" id="KW-1185">Reference proteome</keyword>
<gene>
    <name evidence="3" type="ORF">BaRGS_00004822</name>
</gene>
<sequence>MLPALQYMQVFGLSQLPVPGTIPLDQGPNQGVQGAVPSGQGASSYGQGAFPVSQGTSPGGQGAAPSGQGTSPFGSGGFSFGQDTIPTEMGGFSFNPGANLFNQGTIPAGQGTFPFNQGTVPSAQDTIPSDKGAFSFNPGANLFNQGTVPSGQDTIPSDKGAFSFNPGANLFNQGTVPSGQDTIPSDKGAFSFNPGANLFNQGTVPSGQDTIPSDKSAFSFNPGANLFNQGTVPSGQGTDPDRQDTFAIGRSTLPGGQGTLGGYQNRNPDGTNAQFGNFASSTNQGDKAPVPGTVPLEQGSDTFSRGTIPTGQSIVRRNALNNSPVTGFAASLANNNKAIAKIRTALKRRKIYRNGVRRLVNRGSSPAVSFSAPNVVAFTSQSSLHICQSQHAMNAKTRRQPGGAALADELQSPPGKQADRNAKSELTSVQGTMPPESGGVSQALHATCDMTPAEGAPYNVTGTVDFLQAVTSLNYPLGLLEVRIRLDGFPADDNVVDHGMHVHTFGDLRDGCQASGPHYNPLKSVHGARASPVRHVGDFGNIREDRDGRVNTVFKDKMASLVGDHSIMGRALVVHEMADDNGIGGNANSLRNGNSGKPVACCVIAFAPTNNWQGIQSLGVF</sequence>
<feature type="compositionally biased region" description="Polar residues" evidence="1">
    <location>
        <begin position="201"/>
        <end position="219"/>
    </location>
</feature>
<feature type="domain" description="Superoxide dismutase copper/zinc binding" evidence="2">
    <location>
        <begin position="460"/>
        <end position="604"/>
    </location>
</feature>
<feature type="region of interest" description="Disordered" evidence="1">
    <location>
        <begin position="201"/>
        <end position="290"/>
    </location>
</feature>
<feature type="region of interest" description="Disordered" evidence="1">
    <location>
        <begin position="394"/>
        <end position="441"/>
    </location>
</feature>
<dbReference type="AlphaFoldDB" id="A0ABD0LY39"/>
<organism evidence="3 4">
    <name type="scientific">Batillaria attramentaria</name>
    <dbReference type="NCBI Taxonomy" id="370345"/>
    <lineage>
        <taxon>Eukaryota</taxon>
        <taxon>Metazoa</taxon>
        <taxon>Spiralia</taxon>
        <taxon>Lophotrochozoa</taxon>
        <taxon>Mollusca</taxon>
        <taxon>Gastropoda</taxon>
        <taxon>Caenogastropoda</taxon>
        <taxon>Sorbeoconcha</taxon>
        <taxon>Cerithioidea</taxon>
        <taxon>Batillariidae</taxon>
        <taxon>Batillaria</taxon>
    </lineage>
</organism>
<protein>
    <recommendedName>
        <fullName evidence="2">Superoxide dismutase copper/zinc binding domain-containing protein</fullName>
    </recommendedName>
</protein>
<proteinExistence type="predicted"/>
<feature type="compositionally biased region" description="Low complexity" evidence="1">
    <location>
        <begin position="38"/>
        <end position="56"/>
    </location>
</feature>
<name>A0ABD0LY39_9CAEN</name>
<dbReference type="InterPro" id="IPR024134">
    <property type="entry name" value="SOD_Cu/Zn_/chaperone"/>
</dbReference>
<feature type="compositionally biased region" description="Polar residues" evidence="1">
    <location>
        <begin position="226"/>
        <end position="237"/>
    </location>
</feature>
<reference evidence="3 4" key="1">
    <citation type="journal article" date="2023" name="Sci. Data">
        <title>Genome assembly of the Korean intertidal mud-creeper Batillaria attramentaria.</title>
        <authorList>
            <person name="Patra A.K."/>
            <person name="Ho P.T."/>
            <person name="Jun S."/>
            <person name="Lee S.J."/>
            <person name="Kim Y."/>
            <person name="Won Y.J."/>
        </authorList>
    </citation>
    <scope>NUCLEOTIDE SEQUENCE [LARGE SCALE GENOMIC DNA]</scope>
    <source>
        <strain evidence="3">Wonlab-2016</strain>
    </source>
</reference>
<dbReference type="InterPro" id="IPR001424">
    <property type="entry name" value="SOD_Cu_Zn_dom"/>
</dbReference>
<dbReference type="Proteomes" id="UP001519460">
    <property type="component" value="Unassembled WGS sequence"/>
</dbReference>
<feature type="compositionally biased region" description="Low complexity" evidence="1">
    <location>
        <begin position="63"/>
        <end position="73"/>
    </location>
</feature>
<feature type="compositionally biased region" description="Polar residues" evidence="1">
    <location>
        <begin position="262"/>
        <end position="285"/>
    </location>
</feature>
<evidence type="ECO:0000259" key="2">
    <source>
        <dbReference type="Pfam" id="PF00080"/>
    </source>
</evidence>
<dbReference type="CDD" id="cd00305">
    <property type="entry name" value="Cu-Zn_Superoxide_Dismutase"/>
    <property type="match status" value="1"/>
</dbReference>
<dbReference type="EMBL" id="JACVVK020000017">
    <property type="protein sequence ID" value="KAK7504090.1"/>
    <property type="molecule type" value="Genomic_DNA"/>
</dbReference>
<comment type="caution">
    <text evidence="3">The sequence shown here is derived from an EMBL/GenBank/DDBJ whole genome shotgun (WGS) entry which is preliminary data.</text>
</comment>
<dbReference type="InterPro" id="IPR036423">
    <property type="entry name" value="SOD-like_Cu/Zn_dom_sf"/>
</dbReference>
<accession>A0ABD0LY39</accession>
<feature type="compositionally biased region" description="Polar residues" evidence="1">
    <location>
        <begin position="113"/>
        <end position="124"/>
    </location>
</feature>
<dbReference type="PRINTS" id="PR00068">
    <property type="entry name" value="CUZNDISMTASE"/>
</dbReference>
<dbReference type="SUPFAM" id="SSF49329">
    <property type="entry name" value="Cu,Zn superoxide dismutase-like"/>
    <property type="match status" value="1"/>
</dbReference>
<feature type="region of interest" description="Disordered" evidence="1">
    <location>
        <begin position="22"/>
        <end position="124"/>
    </location>
</feature>
<dbReference type="PANTHER" id="PTHR10003">
    <property type="entry name" value="SUPEROXIDE DISMUTASE CU-ZN -RELATED"/>
    <property type="match status" value="1"/>
</dbReference>